<gene>
    <name evidence="1" type="ORF">HNQ50_003854</name>
</gene>
<sequence length="83" mass="9015">MAQILIGNLPPDVSLDDLRAMLVELGVPKLGEITMAEGAERTAALVTIDLPDVDVGAISRQLEGHLWRERQLRCAHSTLGWGN</sequence>
<dbReference type="AlphaFoldDB" id="A0A840RKV3"/>
<dbReference type="EMBL" id="JACHHN010000009">
    <property type="protein sequence ID" value="MBB5193100.1"/>
    <property type="molecule type" value="Genomic_DNA"/>
</dbReference>
<dbReference type="RefSeq" id="WP_184102748.1">
    <property type="nucleotide sequence ID" value="NZ_JACHHN010000009.1"/>
</dbReference>
<organism evidence="1 2">
    <name type="scientific">Silvimonas terrae</name>
    <dbReference type="NCBI Taxonomy" id="300266"/>
    <lineage>
        <taxon>Bacteria</taxon>
        <taxon>Pseudomonadati</taxon>
        <taxon>Pseudomonadota</taxon>
        <taxon>Betaproteobacteria</taxon>
        <taxon>Neisseriales</taxon>
        <taxon>Chitinibacteraceae</taxon>
        <taxon>Silvimonas</taxon>
    </lineage>
</organism>
<evidence type="ECO:0000313" key="1">
    <source>
        <dbReference type="EMBL" id="MBB5193100.1"/>
    </source>
</evidence>
<protein>
    <submittedName>
        <fullName evidence="1">Putative membrane protein</fullName>
    </submittedName>
</protein>
<name>A0A840RKV3_9NEIS</name>
<reference evidence="1 2" key="1">
    <citation type="submission" date="2020-08" db="EMBL/GenBank/DDBJ databases">
        <title>Genomic Encyclopedia of Type Strains, Phase IV (KMG-IV): sequencing the most valuable type-strain genomes for metagenomic binning, comparative biology and taxonomic classification.</title>
        <authorList>
            <person name="Goeker M."/>
        </authorList>
    </citation>
    <scope>NUCLEOTIDE SEQUENCE [LARGE SCALE GENOMIC DNA]</scope>
    <source>
        <strain evidence="1 2">DSM 18233</strain>
    </source>
</reference>
<dbReference type="InterPro" id="IPR035979">
    <property type="entry name" value="RBD_domain_sf"/>
</dbReference>
<accession>A0A840RKV3</accession>
<dbReference type="SUPFAM" id="SSF54928">
    <property type="entry name" value="RNA-binding domain, RBD"/>
    <property type="match status" value="1"/>
</dbReference>
<evidence type="ECO:0000313" key="2">
    <source>
        <dbReference type="Proteomes" id="UP000543030"/>
    </source>
</evidence>
<keyword evidence="2" id="KW-1185">Reference proteome</keyword>
<dbReference type="GO" id="GO:0003676">
    <property type="term" value="F:nucleic acid binding"/>
    <property type="evidence" value="ECO:0007669"/>
    <property type="project" value="InterPro"/>
</dbReference>
<comment type="caution">
    <text evidence="1">The sequence shown here is derived from an EMBL/GenBank/DDBJ whole genome shotgun (WGS) entry which is preliminary data.</text>
</comment>
<dbReference type="Proteomes" id="UP000543030">
    <property type="component" value="Unassembled WGS sequence"/>
</dbReference>
<proteinExistence type="predicted"/>